<dbReference type="InterPro" id="IPR032675">
    <property type="entry name" value="LRR_dom_sf"/>
</dbReference>
<evidence type="ECO:0008006" key="4">
    <source>
        <dbReference type="Google" id="ProtNLM"/>
    </source>
</evidence>
<gene>
    <name evidence="2" type="ORF">GLOTRDRAFT_119149</name>
</gene>
<dbReference type="EMBL" id="KB469296">
    <property type="protein sequence ID" value="EPQ61257.1"/>
    <property type="molecule type" value="Genomic_DNA"/>
</dbReference>
<dbReference type="Gene3D" id="1.20.1280.50">
    <property type="match status" value="1"/>
</dbReference>
<dbReference type="Proteomes" id="UP000030669">
    <property type="component" value="Unassembled WGS sequence"/>
</dbReference>
<reference evidence="2 3" key="1">
    <citation type="journal article" date="2012" name="Science">
        <title>The Paleozoic origin of enzymatic lignin decomposition reconstructed from 31 fungal genomes.</title>
        <authorList>
            <person name="Floudas D."/>
            <person name="Binder M."/>
            <person name="Riley R."/>
            <person name="Barry K."/>
            <person name="Blanchette R.A."/>
            <person name="Henrissat B."/>
            <person name="Martinez A.T."/>
            <person name="Otillar R."/>
            <person name="Spatafora J.W."/>
            <person name="Yadav J.S."/>
            <person name="Aerts A."/>
            <person name="Benoit I."/>
            <person name="Boyd A."/>
            <person name="Carlson A."/>
            <person name="Copeland A."/>
            <person name="Coutinho P.M."/>
            <person name="de Vries R.P."/>
            <person name="Ferreira P."/>
            <person name="Findley K."/>
            <person name="Foster B."/>
            <person name="Gaskell J."/>
            <person name="Glotzer D."/>
            <person name="Gorecki P."/>
            <person name="Heitman J."/>
            <person name="Hesse C."/>
            <person name="Hori C."/>
            <person name="Igarashi K."/>
            <person name="Jurgens J.A."/>
            <person name="Kallen N."/>
            <person name="Kersten P."/>
            <person name="Kohler A."/>
            <person name="Kuees U."/>
            <person name="Kumar T.K.A."/>
            <person name="Kuo A."/>
            <person name="LaButti K."/>
            <person name="Larrondo L.F."/>
            <person name="Lindquist E."/>
            <person name="Ling A."/>
            <person name="Lombard V."/>
            <person name="Lucas S."/>
            <person name="Lundell T."/>
            <person name="Martin R."/>
            <person name="McLaughlin D.J."/>
            <person name="Morgenstern I."/>
            <person name="Morin E."/>
            <person name="Murat C."/>
            <person name="Nagy L.G."/>
            <person name="Nolan M."/>
            <person name="Ohm R.A."/>
            <person name="Patyshakuliyeva A."/>
            <person name="Rokas A."/>
            <person name="Ruiz-Duenas F.J."/>
            <person name="Sabat G."/>
            <person name="Salamov A."/>
            <person name="Samejima M."/>
            <person name="Schmutz J."/>
            <person name="Slot J.C."/>
            <person name="St John F."/>
            <person name="Stenlid J."/>
            <person name="Sun H."/>
            <person name="Sun S."/>
            <person name="Syed K."/>
            <person name="Tsang A."/>
            <person name="Wiebenga A."/>
            <person name="Young D."/>
            <person name="Pisabarro A."/>
            <person name="Eastwood D.C."/>
            <person name="Martin F."/>
            <person name="Cullen D."/>
            <person name="Grigoriev I.V."/>
            <person name="Hibbett D.S."/>
        </authorList>
    </citation>
    <scope>NUCLEOTIDE SEQUENCE [LARGE SCALE GENOMIC DNA]</scope>
    <source>
        <strain evidence="2 3">ATCC 11539</strain>
    </source>
</reference>
<accession>S7QPJ2</accession>
<protein>
    <recommendedName>
        <fullName evidence="4">F-box domain-containing protein</fullName>
    </recommendedName>
</protein>
<feature type="compositionally biased region" description="Basic and acidic residues" evidence="1">
    <location>
        <begin position="52"/>
        <end position="69"/>
    </location>
</feature>
<dbReference type="RefSeq" id="XP_007861470.1">
    <property type="nucleotide sequence ID" value="XM_007863279.1"/>
</dbReference>
<dbReference type="GeneID" id="19300537"/>
<dbReference type="PANTHER" id="PTHR38926:SF5">
    <property type="entry name" value="F-BOX AND LEUCINE-RICH REPEAT PROTEIN 6"/>
    <property type="match status" value="1"/>
</dbReference>
<dbReference type="SUPFAM" id="SSF52047">
    <property type="entry name" value="RNI-like"/>
    <property type="match status" value="1"/>
</dbReference>
<sequence length="740" mass="81284">MGIVVACYGSDPAVGSFSVLSSGSRHICTTYAARRVIGTTQVSLSSAGPDGEAGRHCEHGAPTSREGESKTNAVHIPGTLVAVGVWVSLTLGCFASGTGSANPPSVITASLEFVRDFDQAPTYSDSLSSGKWCLPTYIPPTQPTSRQATASPSGVRPDVYGIRKYKEHMANNVNGAVATSTIPLRTSAVDNMPRSNSNLAQIVAFGHIVLRSPIHWLPAELLIYIWQTAIGDLLSISYDNMLPVRVAQVCRRWRDVALAAPGLWSNIYVNPSWCKSSPLARVSLSLARSSKHPLRIVFHYDFPRRNDPKHMLTVLTLLARESRRWQTCHIHITWETETDHRMISRALQPAQAPQLVQLVLHAQRRGAGSSLRPAWFPMGLPVLTDFGLANAMDLRPYLHLLSGLTSLSLEVSDYQTPATVSHRDFQAALARCPHLVHLELRFACVAYGDVDTVPSAYAVIHLPKLRSLFLRMHDEDCRFVSVFFRRFSAPSLKVIKMVHWSRHAFDVFVSAVTDDNSFFRCHSLETLSLVDVDCGSDDSFGHGLDEDGKVEVEGAPILELEGDEPEEADEEVVDAASVLQSEGPSDSDSSATDDDNESGSQASESEAGDEHGAEDIKNSFRRFISHFPSTTTLIVGDSGLRELLEGMSMLSEAGEVACPRLRTLIWSTIVPMTSYTLPLQLIGDFIRKRVSLGLPLAQLRVQKSHFLELGVPLREWVQTQVAVDLYDKSQDYDPDPHPEV</sequence>
<dbReference type="OrthoDB" id="3221235at2759"/>
<evidence type="ECO:0000313" key="3">
    <source>
        <dbReference type="Proteomes" id="UP000030669"/>
    </source>
</evidence>
<evidence type="ECO:0000256" key="1">
    <source>
        <dbReference type="SAM" id="MobiDB-lite"/>
    </source>
</evidence>
<organism evidence="2 3">
    <name type="scientific">Gloeophyllum trabeum (strain ATCC 11539 / FP-39264 / Madison 617)</name>
    <name type="common">Brown rot fungus</name>
    <dbReference type="NCBI Taxonomy" id="670483"/>
    <lineage>
        <taxon>Eukaryota</taxon>
        <taxon>Fungi</taxon>
        <taxon>Dikarya</taxon>
        <taxon>Basidiomycota</taxon>
        <taxon>Agaricomycotina</taxon>
        <taxon>Agaricomycetes</taxon>
        <taxon>Gloeophyllales</taxon>
        <taxon>Gloeophyllaceae</taxon>
        <taxon>Gloeophyllum</taxon>
    </lineage>
</organism>
<keyword evidence="3" id="KW-1185">Reference proteome</keyword>
<dbReference type="AlphaFoldDB" id="S7QPJ2"/>
<feature type="region of interest" description="Disordered" evidence="1">
    <location>
        <begin position="561"/>
        <end position="612"/>
    </location>
</feature>
<name>S7QPJ2_GLOTA</name>
<proteinExistence type="predicted"/>
<dbReference type="PANTHER" id="PTHR38926">
    <property type="entry name" value="F-BOX DOMAIN CONTAINING PROTEIN, EXPRESSED"/>
    <property type="match status" value="1"/>
</dbReference>
<dbReference type="Gene3D" id="3.80.10.10">
    <property type="entry name" value="Ribonuclease Inhibitor"/>
    <property type="match status" value="1"/>
</dbReference>
<dbReference type="KEGG" id="gtr:GLOTRDRAFT_119149"/>
<dbReference type="HOGENOM" id="CLU_375076_0_0_1"/>
<feature type="region of interest" description="Disordered" evidence="1">
    <location>
        <begin position="43"/>
        <end position="70"/>
    </location>
</feature>
<feature type="compositionally biased region" description="Acidic residues" evidence="1">
    <location>
        <begin position="561"/>
        <end position="573"/>
    </location>
</feature>
<evidence type="ECO:0000313" key="2">
    <source>
        <dbReference type="EMBL" id="EPQ61257.1"/>
    </source>
</evidence>